<dbReference type="eggNOG" id="ENOG502S6VD">
    <property type="taxonomic scope" value="Eukaryota"/>
</dbReference>
<dbReference type="PANTHER" id="PTHR47076:SF1">
    <property type="entry name" value="NHL DOMAIN PROTEIN"/>
    <property type="match status" value="1"/>
</dbReference>
<dbReference type="KEGG" id="egt:105965389"/>
<protein>
    <submittedName>
        <fullName evidence="2">Uncharacterized protein</fullName>
    </submittedName>
</protein>
<feature type="region of interest" description="Disordered" evidence="1">
    <location>
        <begin position="119"/>
        <end position="191"/>
    </location>
</feature>
<dbReference type="PhylomeDB" id="A0A022QSN5"/>
<sequence>MARPQENPPPVFTSTAPYSPITERENEGAEEYAGGGCDCFRRFCFGGSRSSLLRERGTGGGSPWLVEKLKKLKELSEMVAGPKWKNFVRRIGKFCSPKKHVNSTQQNAQFKYSPESYALNFSGGDNSEDHGGGEEEEGNLLHSFSSRFARAEQSAVADTEQSAVADTAVPVPLPRRGSVAAPSRPEQIFFN</sequence>
<feature type="compositionally biased region" description="Pro residues" evidence="1">
    <location>
        <begin position="1"/>
        <end position="11"/>
    </location>
</feature>
<evidence type="ECO:0000256" key="1">
    <source>
        <dbReference type="SAM" id="MobiDB-lite"/>
    </source>
</evidence>
<name>A0A022QSN5_ERYGU</name>
<reference evidence="2 3" key="1">
    <citation type="journal article" date="2013" name="Proc. Natl. Acad. Sci. U.S.A.">
        <title>Fine-scale variation in meiotic recombination in Mimulus inferred from population shotgun sequencing.</title>
        <authorList>
            <person name="Hellsten U."/>
            <person name="Wright K.M."/>
            <person name="Jenkins J."/>
            <person name="Shu S."/>
            <person name="Yuan Y."/>
            <person name="Wessler S.R."/>
            <person name="Schmutz J."/>
            <person name="Willis J.H."/>
            <person name="Rokhsar D.S."/>
        </authorList>
    </citation>
    <scope>NUCLEOTIDE SEQUENCE [LARGE SCALE GENOMIC DNA]</scope>
    <source>
        <strain evidence="3">cv. DUN x IM62</strain>
    </source>
</reference>
<dbReference type="Proteomes" id="UP000030748">
    <property type="component" value="Unassembled WGS sequence"/>
</dbReference>
<evidence type="ECO:0000313" key="2">
    <source>
        <dbReference type="EMBL" id="EYU30579.1"/>
    </source>
</evidence>
<feature type="region of interest" description="Disordered" evidence="1">
    <location>
        <begin position="1"/>
        <end position="27"/>
    </location>
</feature>
<proteinExistence type="predicted"/>
<dbReference type="STRING" id="4155.A0A022QSN5"/>
<dbReference type="EMBL" id="KI631019">
    <property type="protein sequence ID" value="EYU30579.1"/>
    <property type="molecule type" value="Genomic_DNA"/>
</dbReference>
<organism evidence="2 3">
    <name type="scientific">Erythranthe guttata</name>
    <name type="common">Yellow monkey flower</name>
    <name type="synonym">Mimulus guttatus</name>
    <dbReference type="NCBI Taxonomy" id="4155"/>
    <lineage>
        <taxon>Eukaryota</taxon>
        <taxon>Viridiplantae</taxon>
        <taxon>Streptophyta</taxon>
        <taxon>Embryophyta</taxon>
        <taxon>Tracheophyta</taxon>
        <taxon>Spermatophyta</taxon>
        <taxon>Magnoliopsida</taxon>
        <taxon>eudicotyledons</taxon>
        <taxon>Gunneridae</taxon>
        <taxon>Pentapetalae</taxon>
        <taxon>asterids</taxon>
        <taxon>lamiids</taxon>
        <taxon>Lamiales</taxon>
        <taxon>Phrymaceae</taxon>
        <taxon>Erythranthe</taxon>
    </lineage>
</organism>
<dbReference type="PANTHER" id="PTHR47076">
    <property type="entry name" value="NHL DOMAIN PROTEIN"/>
    <property type="match status" value="1"/>
</dbReference>
<evidence type="ECO:0000313" key="3">
    <source>
        <dbReference type="Proteomes" id="UP000030748"/>
    </source>
</evidence>
<dbReference type="OrthoDB" id="1934748at2759"/>
<dbReference type="AlphaFoldDB" id="A0A022QSN5"/>
<keyword evidence="3" id="KW-1185">Reference proteome</keyword>
<gene>
    <name evidence="2" type="ORF">MIMGU_mgv1a018795mg</name>
</gene>
<accession>A0A022QSN5</accession>